<dbReference type="Proteomes" id="UP000719942">
    <property type="component" value="Unassembled WGS sequence"/>
</dbReference>
<sequence>MEKLKALRYFAYTIEILVFYMVQETPGLVPDLFGARPVLLIPIALSIAMFEKETASMVFGLLCGLLIDFGAGGVLGFHGLLLSVICYSVGLIAANLIQTNFLTSMLIALISTASVILLQWVFFYLLFGYSHAVYALTAHYIPRFVYTIVIMPVAYYFNRALALQIRAKEE</sequence>
<dbReference type="EMBL" id="JAGFNZ010000003">
    <property type="protein sequence ID" value="MBW7572952.1"/>
    <property type="molecule type" value="Genomic_DNA"/>
</dbReference>
<evidence type="ECO:0000256" key="7">
    <source>
        <dbReference type="ARBA" id="ARBA00023136"/>
    </source>
</evidence>
<dbReference type="Pfam" id="PF04093">
    <property type="entry name" value="MreD"/>
    <property type="match status" value="1"/>
</dbReference>
<comment type="similarity">
    <text evidence="2">Belongs to the MreD family.</text>
</comment>
<comment type="subcellular location">
    <subcellularLocation>
        <location evidence="1">Cell membrane</location>
        <topology evidence="1">Multi-pass membrane protein</topology>
    </subcellularLocation>
</comment>
<evidence type="ECO:0000313" key="9">
    <source>
        <dbReference type="EMBL" id="MBW7572952.1"/>
    </source>
</evidence>
<protein>
    <submittedName>
        <fullName evidence="9">Rod shape-determining protein MreD</fullName>
    </submittedName>
</protein>
<keyword evidence="7 8" id="KW-0472">Membrane</keyword>
<reference evidence="9 10" key="1">
    <citation type="submission" date="2021-03" db="EMBL/GenBank/DDBJ databases">
        <title>Caproiciproducens sp. nov. isolated from feces of cow.</title>
        <authorList>
            <person name="Choi J.-Y."/>
        </authorList>
    </citation>
    <scope>NUCLEOTIDE SEQUENCE [LARGE SCALE GENOMIC DNA]</scope>
    <source>
        <strain evidence="9 10">AGMB10547</strain>
    </source>
</reference>
<evidence type="ECO:0000256" key="8">
    <source>
        <dbReference type="SAM" id="Phobius"/>
    </source>
</evidence>
<keyword evidence="5" id="KW-0133">Cell shape</keyword>
<keyword evidence="6 8" id="KW-1133">Transmembrane helix</keyword>
<accession>A0ABS7DNU5</accession>
<keyword evidence="10" id="KW-1185">Reference proteome</keyword>
<dbReference type="InterPro" id="IPR007227">
    <property type="entry name" value="Cell_shape_determining_MreD"/>
</dbReference>
<name>A0ABS7DNU5_9FIRM</name>
<gene>
    <name evidence="9" type="primary">mreD</name>
    <name evidence="9" type="ORF">J5W02_09005</name>
</gene>
<evidence type="ECO:0000256" key="4">
    <source>
        <dbReference type="ARBA" id="ARBA00022692"/>
    </source>
</evidence>
<dbReference type="NCBIfam" id="TIGR03426">
    <property type="entry name" value="shape_MreD"/>
    <property type="match status" value="1"/>
</dbReference>
<dbReference type="RefSeq" id="WP_219965366.1">
    <property type="nucleotide sequence ID" value="NZ_JAGFNZ010000003.1"/>
</dbReference>
<feature type="transmembrane region" description="Helical" evidence="8">
    <location>
        <begin position="104"/>
        <end position="127"/>
    </location>
</feature>
<evidence type="ECO:0000256" key="1">
    <source>
        <dbReference type="ARBA" id="ARBA00004651"/>
    </source>
</evidence>
<evidence type="ECO:0000313" key="10">
    <source>
        <dbReference type="Proteomes" id="UP000719942"/>
    </source>
</evidence>
<evidence type="ECO:0000256" key="3">
    <source>
        <dbReference type="ARBA" id="ARBA00022475"/>
    </source>
</evidence>
<organism evidence="9 10">
    <name type="scientific">Caproiciproducens faecalis</name>
    <dbReference type="NCBI Taxonomy" id="2820301"/>
    <lineage>
        <taxon>Bacteria</taxon>
        <taxon>Bacillati</taxon>
        <taxon>Bacillota</taxon>
        <taxon>Clostridia</taxon>
        <taxon>Eubacteriales</taxon>
        <taxon>Acutalibacteraceae</taxon>
        <taxon>Caproiciproducens</taxon>
    </lineage>
</organism>
<feature type="transmembrane region" description="Helical" evidence="8">
    <location>
        <begin position="7"/>
        <end position="22"/>
    </location>
</feature>
<keyword evidence="3" id="KW-1003">Cell membrane</keyword>
<proteinExistence type="inferred from homology"/>
<feature type="transmembrane region" description="Helical" evidence="8">
    <location>
        <begin position="80"/>
        <end position="97"/>
    </location>
</feature>
<feature type="transmembrane region" description="Helical" evidence="8">
    <location>
        <begin position="139"/>
        <end position="158"/>
    </location>
</feature>
<evidence type="ECO:0000256" key="2">
    <source>
        <dbReference type="ARBA" id="ARBA00007776"/>
    </source>
</evidence>
<evidence type="ECO:0000256" key="6">
    <source>
        <dbReference type="ARBA" id="ARBA00022989"/>
    </source>
</evidence>
<evidence type="ECO:0000256" key="5">
    <source>
        <dbReference type="ARBA" id="ARBA00022960"/>
    </source>
</evidence>
<keyword evidence="4 8" id="KW-0812">Transmembrane</keyword>
<comment type="caution">
    <text evidence="9">The sequence shown here is derived from an EMBL/GenBank/DDBJ whole genome shotgun (WGS) entry which is preliminary data.</text>
</comment>